<dbReference type="PRINTS" id="PR00038">
    <property type="entry name" value="HTHLUXR"/>
</dbReference>
<protein>
    <submittedName>
        <fullName evidence="5">Response regulator transcription factor</fullName>
    </submittedName>
</protein>
<keyword evidence="2" id="KW-0238">DNA-binding</keyword>
<dbReference type="InterPro" id="IPR039420">
    <property type="entry name" value="WalR-like"/>
</dbReference>
<dbReference type="Pfam" id="PF00196">
    <property type="entry name" value="GerE"/>
    <property type="match status" value="1"/>
</dbReference>
<dbReference type="PANTHER" id="PTHR43214:SF24">
    <property type="entry name" value="TRANSCRIPTIONAL REGULATORY PROTEIN NARL-RELATED"/>
    <property type="match status" value="1"/>
</dbReference>
<proteinExistence type="predicted"/>
<organism evidence="5 6">
    <name type="scientific">Cellulomonas avistercoris</name>
    <dbReference type="NCBI Taxonomy" id="2762242"/>
    <lineage>
        <taxon>Bacteria</taxon>
        <taxon>Bacillati</taxon>
        <taxon>Actinomycetota</taxon>
        <taxon>Actinomycetes</taxon>
        <taxon>Micrococcales</taxon>
        <taxon>Cellulomonadaceae</taxon>
        <taxon>Cellulomonas</taxon>
    </lineage>
</organism>
<dbReference type="SMART" id="SM00421">
    <property type="entry name" value="HTH_LUXR"/>
    <property type="match status" value="1"/>
</dbReference>
<dbReference type="InterPro" id="IPR016032">
    <property type="entry name" value="Sig_transdc_resp-reg_C-effctor"/>
</dbReference>
<keyword evidence="1" id="KW-0805">Transcription regulation</keyword>
<evidence type="ECO:0000313" key="5">
    <source>
        <dbReference type="EMBL" id="MBD7918579.1"/>
    </source>
</evidence>
<dbReference type="PANTHER" id="PTHR43214">
    <property type="entry name" value="TWO-COMPONENT RESPONSE REGULATOR"/>
    <property type="match status" value="1"/>
</dbReference>
<keyword evidence="6" id="KW-1185">Reference proteome</keyword>
<comment type="caution">
    <text evidence="5">The sequence shown here is derived from an EMBL/GenBank/DDBJ whole genome shotgun (WGS) entry which is preliminary data.</text>
</comment>
<gene>
    <name evidence="5" type="ORF">H9657_09870</name>
</gene>
<dbReference type="Proteomes" id="UP000604241">
    <property type="component" value="Unassembled WGS sequence"/>
</dbReference>
<name>A0ABR8QE59_9CELL</name>
<evidence type="ECO:0000256" key="1">
    <source>
        <dbReference type="ARBA" id="ARBA00023015"/>
    </source>
</evidence>
<keyword evidence="3" id="KW-0804">Transcription</keyword>
<reference evidence="5 6" key="1">
    <citation type="submission" date="2020-08" db="EMBL/GenBank/DDBJ databases">
        <title>A Genomic Blueprint of the Chicken Gut Microbiome.</title>
        <authorList>
            <person name="Gilroy R."/>
            <person name="Ravi A."/>
            <person name="Getino M."/>
            <person name="Pursley I."/>
            <person name="Horton D.L."/>
            <person name="Alikhan N.-F."/>
            <person name="Baker D."/>
            <person name="Gharbi K."/>
            <person name="Hall N."/>
            <person name="Watson M."/>
            <person name="Adriaenssens E.M."/>
            <person name="Foster-Nyarko E."/>
            <person name="Jarju S."/>
            <person name="Secka A."/>
            <person name="Antonio M."/>
            <person name="Oren A."/>
            <person name="Chaudhuri R."/>
            <person name="La Ragione R.M."/>
            <person name="Hildebrand F."/>
            <person name="Pallen M.J."/>
        </authorList>
    </citation>
    <scope>NUCLEOTIDE SEQUENCE [LARGE SCALE GENOMIC DNA]</scope>
    <source>
        <strain evidence="5 6">Sa3CUA2</strain>
    </source>
</reference>
<dbReference type="SUPFAM" id="SSF46894">
    <property type="entry name" value="C-terminal effector domain of the bipartite response regulators"/>
    <property type="match status" value="1"/>
</dbReference>
<evidence type="ECO:0000259" key="4">
    <source>
        <dbReference type="PROSITE" id="PS50043"/>
    </source>
</evidence>
<dbReference type="EMBL" id="JACSQV010000007">
    <property type="protein sequence ID" value="MBD7918579.1"/>
    <property type="molecule type" value="Genomic_DNA"/>
</dbReference>
<accession>A0ABR8QE59</accession>
<dbReference type="PROSITE" id="PS50043">
    <property type="entry name" value="HTH_LUXR_2"/>
    <property type="match status" value="1"/>
</dbReference>
<dbReference type="CDD" id="cd06170">
    <property type="entry name" value="LuxR_C_like"/>
    <property type="match status" value="1"/>
</dbReference>
<dbReference type="RefSeq" id="WP_191782865.1">
    <property type="nucleotide sequence ID" value="NZ_JACSQV010000007.1"/>
</dbReference>
<evidence type="ECO:0000256" key="2">
    <source>
        <dbReference type="ARBA" id="ARBA00023125"/>
    </source>
</evidence>
<feature type="domain" description="HTH luxR-type" evidence="4">
    <location>
        <begin position="164"/>
        <end position="232"/>
    </location>
</feature>
<evidence type="ECO:0000256" key="3">
    <source>
        <dbReference type="ARBA" id="ARBA00023163"/>
    </source>
</evidence>
<evidence type="ECO:0000313" key="6">
    <source>
        <dbReference type="Proteomes" id="UP000604241"/>
    </source>
</evidence>
<dbReference type="InterPro" id="IPR000792">
    <property type="entry name" value="Tscrpt_reg_LuxR_C"/>
</dbReference>
<dbReference type="Gene3D" id="3.40.50.2300">
    <property type="match status" value="1"/>
</dbReference>
<sequence length="234" mass="24678">MTTASVLTLRPLESVRTAGVALHLRVAVQGGDALTRAGLRAVMDTLADVQVEHVEVERPADLAQAEVVVVVLETVTARAVDAVRRLAARPGCRPVLVVGEVSTEAVALVVQAGAVGVLRRREATAEGVGALLHAVASGEAVVPVDLLAALLPRTASEPASAPPRTGNVLALTGVNDRERSVLRLLGEGADTREIARRLSYSERTVKVVVQDLTRRFGLRNRTHAVAYAVRHGLI</sequence>